<dbReference type="GO" id="GO:0016740">
    <property type="term" value="F:transferase activity"/>
    <property type="evidence" value="ECO:0007669"/>
    <property type="project" value="UniProtKB-KW"/>
</dbReference>
<proteinExistence type="predicted"/>
<dbReference type="PANTHER" id="PTHR21366:SF14">
    <property type="entry name" value="GLYOXALASE DOMAIN-CONTAINING PROTEIN 5"/>
    <property type="match status" value="1"/>
</dbReference>
<keyword evidence="2" id="KW-0808">Transferase</keyword>
<name>A0ABX3CHI6_9NEIS</name>
<dbReference type="InterPro" id="IPR050383">
    <property type="entry name" value="GlyoxalaseI/FosfomycinResist"/>
</dbReference>
<dbReference type="InterPro" id="IPR029068">
    <property type="entry name" value="Glyas_Bleomycin-R_OHBP_Dase"/>
</dbReference>
<dbReference type="InterPro" id="IPR004360">
    <property type="entry name" value="Glyas_Fos-R_dOase_dom"/>
</dbReference>
<accession>A0ABX3CHI6</accession>
<feature type="domain" description="VOC" evidence="1">
    <location>
        <begin position="5"/>
        <end position="113"/>
    </location>
</feature>
<evidence type="ECO:0000313" key="2">
    <source>
        <dbReference type="EMBL" id="OHX21805.1"/>
    </source>
</evidence>
<dbReference type="InterPro" id="IPR037523">
    <property type="entry name" value="VOC_core"/>
</dbReference>
<protein>
    <submittedName>
        <fullName evidence="2">Glutathione transferase</fullName>
    </submittedName>
</protein>
<sequence length="139" mass="15335">MKLNGLNHLTLAVTDLDRSWCFYHAQLGAAPHARWARGGYLSLGGLWLCLALDDAASGGGYTHYAFSVDQADFAAWKARLTDAGVPCWKDNRSEGDSFYFLDPDGHRLELHVGSLASRLAACRAQPYPAMVFYDEEPKP</sequence>
<evidence type="ECO:0000259" key="1">
    <source>
        <dbReference type="PROSITE" id="PS51819"/>
    </source>
</evidence>
<dbReference type="Gene3D" id="3.10.180.10">
    <property type="entry name" value="2,3-Dihydroxybiphenyl 1,2-Dioxygenase, domain 1"/>
    <property type="match status" value="1"/>
</dbReference>
<comment type="caution">
    <text evidence="2">The sequence shown here is derived from an EMBL/GenBank/DDBJ whole genome shotgun (WGS) entry which is preliminary data.</text>
</comment>
<dbReference type="Proteomes" id="UP000180280">
    <property type="component" value="Unassembled WGS sequence"/>
</dbReference>
<keyword evidence="3" id="KW-1185">Reference proteome</keyword>
<dbReference type="Pfam" id="PF00903">
    <property type="entry name" value="Glyoxalase"/>
    <property type="match status" value="1"/>
</dbReference>
<dbReference type="RefSeq" id="WP_071111758.1">
    <property type="nucleotide sequence ID" value="NZ_MKCT01000001.1"/>
</dbReference>
<evidence type="ECO:0000313" key="3">
    <source>
        <dbReference type="Proteomes" id="UP000180280"/>
    </source>
</evidence>
<dbReference type="PANTHER" id="PTHR21366">
    <property type="entry name" value="GLYOXALASE FAMILY PROTEIN"/>
    <property type="match status" value="1"/>
</dbReference>
<organism evidence="2 3">
    <name type="scientific">Chromobacterium sphagni</name>
    <dbReference type="NCBI Taxonomy" id="1903179"/>
    <lineage>
        <taxon>Bacteria</taxon>
        <taxon>Pseudomonadati</taxon>
        <taxon>Pseudomonadota</taxon>
        <taxon>Betaproteobacteria</taxon>
        <taxon>Neisseriales</taxon>
        <taxon>Chromobacteriaceae</taxon>
        <taxon>Chromobacterium</taxon>
    </lineage>
</organism>
<dbReference type="PROSITE" id="PS51819">
    <property type="entry name" value="VOC"/>
    <property type="match status" value="1"/>
</dbReference>
<reference evidence="2 3" key="1">
    <citation type="submission" date="2016-09" db="EMBL/GenBank/DDBJ databases">
        <title>Chromobacterium muskegensis sp. nov., an insecticidal bacterium isolated from Sphagnum bogs.</title>
        <authorList>
            <person name="Sparks M.E."/>
            <person name="Blackburn M.B."/>
            <person name="Gundersen-Rindal D.E."/>
            <person name="Mitchell A."/>
            <person name="Farrar R."/>
            <person name="Kuhar D."/>
        </authorList>
    </citation>
    <scope>NUCLEOTIDE SEQUENCE [LARGE SCALE GENOMIC DNA]</scope>
    <source>
        <strain evidence="2 3">14B-1</strain>
    </source>
</reference>
<dbReference type="SUPFAM" id="SSF54593">
    <property type="entry name" value="Glyoxalase/Bleomycin resistance protein/Dihydroxybiphenyl dioxygenase"/>
    <property type="match status" value="1"/>
</dbReference>
<dbReference type="EMBL" id="MKCT01000001">
    <property type="protein sequence ID" value="OHX21805.1"/>
    <property type="molecule type" value="Genomic_DNA"/>
</dbReference>
<gene>
    <name evidence="2" type="ORF">BI344_04680</name>
</gene>